<sequence length="163" mass="17372">MKIVVNSTDRLILRSRPLLLAAIIGGGIAIFAAVVIANAIAGNSAEAERAALPMGMLLIAFVVFVRETVATFDRTAGEVVIARRSVFGRSGIRLELSDIRQAKLEADPGKERTKSGHPLQRAVLVLIDGKVVPLTGTYSADTGTTQAVTAMKAWLQPRKPKRG</sequence>
<accession>A0A8J7SSS9</accession>
<dbReference type="AlphaFoldDB" id="A0A8J7SSS9"/>
<reference evidence="2" key="1">
    <citation type="submission" date="2021-01" db="EMBL/GenBank/DDBJ databases">
        <title>Genome seq and assembly of Tabrizicola sp. KVB23.</title>
        <authorList>
            <person name="Chhetri G."/>
        </authorList>
    </citation>
    <scope>NUCLEOTIDE SEQUENCE</scope>
    <source>
        <strain evidence="2">KVB23</strain>
    </source>
</reference>
<protein>
    <submittedName>
        <fullName evidence="2">Uncharacterized protein</fullName>
    </submittedName>
</protein>
<evidence type="ECO:0000256" key="1">
    <source>
        <dbReference type="SAM" id="Phobius"/>
    </source>
</evidence>
<keyword evidence="1" id="KW-0812">Transmembrane</keyword>
<feature type="transmembrane region" description="Helical" evidence="1">
    <location>
        <begin position="18"/>
        <end position="41"/>
    </location>
</feature>
<gene>
    <name evidence="2" type="ORF">JI744_02525</name>
</gene>
<dbReference type="Proteomes" id="UP000619033">
    <property type="component" value="Unassembled WGS sequence"/>
</dbReference>
<name>A0A8J7SSS9_9RHOB</name>
<dbReference type="RefSeq" id="WP_202657966.1">
    <property type="nucleotide sequence ID" value="NZ_JAESVP010000001.1"/>
</dbReference>
<evidence type="ECO:0000313" key="3">
    <source>
        <dbReference type="Proteomes" id="UP000619033"/>
    </source>
</evidence>
<keyword evidence="1" id="KW-1133">Transmembrane helix</keyword>
<evidence type="ECO:0000313" key="2">
    <source>
        <dbReference type="EMBL" id="MBL4926972.1"/>
    </source>
</evidence>
<organism evidence="2 3">
    <name type="scientific">Fuscibacter oryzae</name>
    <dbReference type="NCBI Taxonomy" id="2803939"/>
    <lineage>
        <taxon>Bacteria</taxon>
        <taxon>Pseudomonadati</taxon>
        <taxon>Pseudomonadota</taxon>
        <taxon>Alphaproteobacteria</taxon>
        <taxon>Rhodobacterales</taxon>
        <taxon>Paracoccaceae</taxon>
        <taxon>Fuscibacter</taxon>
    </lineage>
</organism>
<keyword evidence="3" id="KW-1185">Reference proteome</keyword>
<dbReference type="EMBL" id="JAESVP010000001">
    <property type="protein sequence ID" value="MBL4926972.1"/>
    <property type="molecule type" value="Genomic_DNA"/>
</dbReference>
<keyword evidence="1" id="KW-0472">Membrane</keyword>
<comment type="caution">
    <text evidence="2">The sequence shown here is derived from an EMBL/GenBank/DDBJ whole genome shotgun (WGS) entry which is preliminary data.</text>
</comment>
<feature type="transmembrane region" description="Helical" evidence="1">
    <location>
        <begin position="47"/>
        <end position="65"/>
    </location>
</feature>
<proteinExistence type="predicted"/>